<reference evidence="8 9" key="1">
    <citation type="submission" date="2019-04" db="EMBL/GenBank/DDBJ databases">
        <title>Salinimonas iocasae sp. nov., a halophilic bacterium isolated from the outer tube casing of tubeworms in Okinawa Trough.</title>
        <authorList>
            <person name="Zhang H."/>
            <person name="Wang H."/>
            <person name="Li C."/>
        </authorList>
    </citation>
    <scope>NUCLEOTIDE SEQUENCE [LARGE SCALE GENOMIC DNA]</scope>
    <source>
        <strain evidence="8 9">KX18D6</strain>
    </source>
</reference>
<evidence type="ECO:0000259" key="7">
    <source>
        <dbReference type="Pfam" id="PF04024"/>
    </source>
</evidence>
<evidence type="ECO:0000256" key="5">
    <source>
        <dbReference type="ARBA" id="ARBA00023136"/>
    </source>
</evidence>
<feature type="transmembrane region" description="Helical" evidence="6">
    <location>
        <begin position="35"/>
        <end position="61"/>
    </location>
</feature>
<keyword evidence="9" id="KW-1185">Reference proteome</keyword>
<evidence type="ECO:0000256" key="1">
    <source>
        <dbReference type="ARBA" id="ARBA00004162"/>
    </source>
</evidence>
<dbReference type="InterPro" id="IPR007168">
    <property type="entry name" value="Phageshock_PspC_N"/>
</dbReference>
<dbReference type="Pfam" id="PF04024">
    <property type="entry name" value="PspC"/>
    <property type="match status" value="1"/>
</dbReference>
<organism evidence="8 9">
    <name type="scientific">Salinimonas iocasae</name>
    <dbReference type="NCBI Taxonomy" id="2572577"/>
    <lineage>
        <taxon>Bacteria</taxon>
        <taxon>Pseudomonadati</taxon>
        <taxon>Pseudomonadota</taxon>
        <taxon>Gammaproteobacteria</taxon>
        <taxon>Alteromonadales</taxon>
        <taxon>Alteromonadaceae</taxon>
        <taxon>Alteromonas/Salinimonas group</taxon>
        <taxon>Salinimonas</taxon>
    </lineage>
</organism>
<feature type="domain" description="Phage shock protein PspC N-terminal" evidence="7">
    <location>
        <begin position="5"/>
        <end position="63"/>
    </location>
</feature>
<dbReference type="PANTHER" id="PTHR33885:SF3">
    <property type="entry name" value="PHAGE SHOCK PROTEIN C"/>
    <property type="match status" value="1"/>
</dbReference>
<keyword evidence="3 6" id="KW-0812">Transmembrane</keyword>
<dbReference type="RefSeq" id="WP_139756945.1">
    <property type="nucleotide sequence ID" value="NZ_CP039852.1"/>
</dbReference>
<evidence type="ECO:0000256" key="4">
    <source>
        <dbReference type="ARBA" id="ARBA00022989"/>
    </source>
</evidence>
<protein>
    <submittedName>
        <fullName evidence="8">Envelope stress response membrane protein PspC</fullName>
    </submittedName>
</protein>
<dbReference type="InterPro" id="IPR014320">
    <property type="entry name" value="Phageshock_PspC"/>
</dbReference>
<dbReference type="AlphaFoldDB" id="A0A5B7YEV5"/>
<evidence type="ECO:0000256" key="3">
    <source>
        <dbReference type="ARBA" id="ARBA00022692"/>
    </source>
</evidence>
<dbReference type="NCBIfam" id="TIGR02978">
    <property type="entry name" value="phageshock_pspC"/>
    <property type="match status" value="1"/>
</dbReference>
<dbReference type="PANTHER" id="PTHR33885">
    <property type="entry name" value="PHAGE SHOCK PROTEIN C"/>
    <property type="match status" value="1"/>
</dbReference>
<name>A0A5B7YEV5_9ALTE</name>
<proteinExistence type="predicted"/>
<comment type="subcellular location">
    <subcellularLocation>
        <location evidence="1">Cell membrane</location>
        <topology evidence="1">Single-pass membrane protein</topology>
    </subcellularLocation>
</comment>
<evidence type="ECO:0000256" key="6">
    <source>
        <dbReference type="SAM" id="Phobius"/>
    </source>
</evidence>
<gene>
    <name evidence="8" type="primary">pspC</name>
    <name evidence="8" type="ORF">FBQ74_12305</name>
</gene>
<dbReference type="OrthoDB" id="7359894at2"/>
<keyword evidence="2" id="KW-1003">Cell membrane</keyword>
<keyword evidence="5 6" id="KW-0472">Membrane</keyword>
<accession>A0A5B7YEV5</accession>
<dbReference type="Proteomes" id="UP000304912">
    <property type="component" value="Chromosome"/>
</dbReference>
<dbReference type="KEGG" id="salk:FBQ74_12305"/>
<evidence type="ECO:0000313" key="8">
    <source>
        <dbReference type="EMBL" id="QCZ94204.1"/>
    </source>
</evidence>
<evidence type="ECO:0000256" key="2">
    <source>
        <dbReference type="ARBA" id="ARBA00022475"/>
    </source>
</evidence>
<dbReference type="GO" id="GO:0005886">
    <property type="term" value="C:plasma membrane"/>
    <property type="evidence" value="ECO:0007669"/>
    <property type="project" value="UniProtKB-SubCell"/>
</dbReference>
<dbReference type="EMBL" id="CP039852">
    <property type="protein sequence ID" value="QCZ94204.1"/>
    <property type="molecule type" value="Genomic_DNA"/>
</dbReference>
<keyword evidence="4 6" id="KW-1133">Transmembrane helix</keyword>
<sequence>MRMNRQLYRDTEHARIAGVCAGIANYFGLERWLVRILVVTAFFLLAGPFMFVGYIVCWFILEKKPLEQPHVHDTTHAFEQNVGKGWRNNSSAKKDIDEQFEVKSKVWQAGVSPKRALSNIAQRFDESEKRLRHMEKYVTSREFQLNREINRL</sequence>
<dbReference type="InterPro" id="IPR052027">
    <property type="entry name" value="PspC"/>
</dbReference>
<evidence type="ECO:0000313" key="9">
    <source>
        <dbReference type="Proteomes" id="UP000304912"/>
    </source>
</evidence>